<dbReference type="Pfam" id="PF22810">
    <property type="entry name" value="LPMO_AA14"/>
    <property type="match status" value="1"/>
</dbReference>
<evidence type="ECO:0000256" key="5">
    <source>
        <dbReference type="ARBA" id="ARBA00022729"/>
    </source>
</evidence>
<dbReference type="GO" id="GO:0004497">
    <property type="term" value="F:monooxygenase activity"/>
    <property type="evidence" value="ECO:0007669"/>
    <property type="project" value="UniProtKB-KW"/>
</dbReference>
<keyword evidence="5" id="KW-0732">Signal</keyword>
<dbReference type="OrthoDB" id="2019572at2759"/>
<dbReference type="GO" id="GO:0046872">
    <property type="term" value="F:metal ion binding"/>
    <property type="evidence" value="ECO:0007669"/>
    <property type="project" value="UniProtKB-KW"/>
</dbReference>
<evidence type="ECO:0000256" key="11">
    <source>
        <dbReference type="ARBA" id="ARBA00046340"/>
    </source>
</evidence>
<reference evidence="13" key="1">
    <citation type="submission" date="2020-11" db="EMBL/GenBank/DDBJ databases">
        <authorList>
            <consortium name="DOE Joint Genome Institute"/>
            <person name="Ahrendt S."/>
            <person name="Riley R."/>
            <person name="Andreopoulos W."/>
            <person name="Labutti K."/>
            <person name="Pangilinan J."/>
            <person name="Ruiz-Duenas F.J."/>
            <person name="Barrasa J.M."/>
            <person name="Sanchez-Garcia M."/>
            <person name="Camarero S."/>
            <person name="Miyauchi S."/>
            <person name="Serrano A."/>
            <person name="Linde D."/>
            <person name="Babiker R."/>
            <person name="Drula E."/>
            <person name="Ayuso-Fernandez I."/>
            <person name="Pacheco R."/>
            <person name="Padilla G."/>
            <person name="Ferreira P."/>
            <person name="Barriuso J."/>
            <person name="Kellner H."/>
            <person name="Castanera R."/>
            <person name="Alfaro M."/>
            <person name="Ramirez L."/>
            <person name="Pisabarro A.G."/>
            <person name="Kuo A."/>
            <person name="Tritt A."/>
            <person name="Lipzen A."/>
            <person name="He G."/>
            <person name="Yan M."/>
            <person name="Ng V."/>
            <person name="Cullen D."/>
            <person name="Martin F."/>
            <person name="Rosso M.-N."/>
            <person name="Henrissat B."/>
            <person name="Hibbett D."/>
            <person name="Martinez A.T."/>
            <person name="Grigoriev I.V."/>
        </authorList>
    </citation>
    <scope>NUCLEOTIDE SEQUENCE</scope>
    <source>
        <strain evidence="13">MF-IS2</strain>
    </source>
</reference>
<comment type="similarity">
    <text evidence="11">Belongs to the polysaccharide monooxygenase AA14 family.</text>
</comment>
<feature type="compositionally biased region" description="Polar residues" evidence="12">
    <location>
        <begin position="301"/>
        <end position="321"/>
    </location>
</feature>
<protein>
    <submittedName>
        <fullName evidence="13">Uncharacterized protein</fullName>
    </submittedName>
</protein>
<keyword evidence="9" id="KW-1015">Disulfide bond</keyword>
<evidence type="ECO:0000256" key="6">
    <source>
        <dbReference type="ARBA" id="ARBA00023002"/>
    </source>
</evidence>
<keyword evidence="7" id="KW-0186">Copper</keyword>
<keyword evidence="10" id="KW-0325">Glycoprotein</keyword>
<keyword evidence="8" id="KW-0503">Monooxygenase</keyword>
<name>A0A9P5XJ18_9AGAR</name>
<sequence length="375" mass="41353">MWGFNVTDKTFPYDNRPVVPLRGKTFNEWWFHNHLAYPPNAGDFFELPAGGKATAEIACTKDATSYWAVAPDGGRNTVSGEDPCPGSPSTAYHTTGPNDVKGCALAITYKNNVDDVKPEDFTIFSVNQTCVLRRHTDFQVPEQMPACPEEGCICAFFWIHSQDAGGEENYMNGFRCKVANATSTVALAKPEVPRRCGPDPENNKQYSIPANCTYGAKQPLYWLNDNSNMFEGDHAPPFYNDLYNFADGAQNDIFVDYYASKPEPGVVATLPVFANLGAAVGQVMGGQMRVMRKALTAQGVNVNQSDTANDGSPAQPTSSCRRSPATLSRRDLAAGEAPNEVDPRLFRRYVPRALLRMSHTSRRLGGDSSRLWHMW</sequence>
<keyword evidence="6" id="KW-0560">Oxidoreductase</keyword>
<evidence type="ECO:0000313" key="13">
    <source>
        <dbReference type="EMBL" id="KAF9450455.1"/>
    </source>
</evidence>
<feature type="region of interest" description="Disordered" evidence="12">
    <location>
        <begin position="301"/>
        <end position="337"/>
    </location>
</feature>
<keyword evidence="3" id="KW-0964">Secreted</keyword>
<evidence type="ECO:0000256" key="12">
    <source>
        <dbReference type="SAM" id="MobiDB-lite"/>
    </source>
</evidence>
<evidence type="ECO:0000256" key="4">
    <source>
        <dbReference type="ARBA" id="ARBA00022723"/>
    </source>
</evidence>
<organism evidence="13 14">
    <name type="scientific">Macrolepiota fuliginosa MF-IS2</name>
    <dbReference type="NCBI Taxonomy" id="1400762"/>
    <lineage>
        <taxon>Eukaryota</taxon>
        <taxon>Fungi</taxon>
        <taxon>Dikarya</taxon>
        <taxon>Basidiomycota</taxon>
        <taxon>Agaricomycotina</taxon>
        <taxon>Agaricomycetes</taxon>
        <taxon>Agaricomycetidae</taxon>
        <taxon>Agaricales</taxon>
        <taxon>Agaricineae</taxon>
        <taxon>Agaricaceae</taxon>
        <taxon>Macrolepiota</taxon>
    </lineage>
</organism>
<dbReference type="InterPro" id="IPR054497">
    <property type="entry name" value="LPMO_AA14"/>
</dbReference>
<dbReference type="Proteomes" id="UP000807342">
    <property type="component" value="Unassembled WGS sequence"/>
</dbReference>
<keyword evidence="4" id="KW-0479">Metal-binding</keyword>
<evidence type="ECO:0000256" key="1">
    <source>
        <dbReference type="ARBA" id="ARBA00001973"/>
    </source>
</evidence>
<proteinExistence type="inferred from homology"/>
<evidence type="ECO:0000313" key="14">
    <source>
        <dbReference type="Proteomes" id="UP000807342"/>
    </source>
</evidence>
<dbReference type="EMBL" id="MU151104">
    <property type="protein sequence ID" value="KAF9450455.1"/>
    <property type="molecule type" value="Genomic_DNA"/>
</dbReference>
<keyword evidence="14" id="KW-1185">Reference proteome</keyword>
<evidence type="ECO:0000256" key="2">
    <source>
        <dbReference type="ARBA" id="ARBA00004613"/>
    </source>
</evidence>
<evidence type="ECO:0000256" key="3">
    <source>
        <dbReference type="ARBA" id="ARBA00022525"/>
    </source>
</evidence>
<evidence type="ECO:0000256" key="10">
    <source>
        <dbReference type="ARBA" id="ARBA00023180"/>
    </source>
</evidence>
<comment type="caution">
    <text evidence="13">The sequence shown here is derived from an EMBL/GenBank/DDBJ whole genome shotgun (WGS) entry which is preliminary data.</text>
</comment>
<dbReference type="AlphaFoldDB" id="A0A9P5XJ18"/>
<comment type="subcellular location">
    <subcellularLocation>
        <location evidence="2">Secreted</location>
    </subcellularLocation>
</comment>
<comment type="cofactor">
    <cofactor evidence="1">
        <name>Cu(2+)</name>
        <dbReference type="ChEBI" id="CHEBI:29036"/>
    </cofactor>
</comment>
<dbReference type="Gene3D" id="2.70.50.70">
    <property type="match status" value="1"/>
</dbReference>
<accession>A0A9P5XJ18</accession>
<evidence type="ECO:0000256" key="8">
    <source>
        <dbReference type="ARBA" id="ARBA00023033"/>
    </source>
</evidence>
<evidence type="ECO:0000256" key="9">
    <source>
        <dbReference type="ARBA" id="ARBA00023157"/>
    </source>
</evidence>
<evidence type="ECO:0000256" key="7">
    <source>
        <dbReference type="ARBA" id="ARBA00023008"/>
    </source>
</evidence>
<gene>
    <name evidence="13" type="ORF">P691DRAFT_725922</name>
</gene>
<dbReference type="GO" id="GO:0005576">
    <property type="term" value="C:extracellular region"/>
    <property type="evidence" value="ECO:0007669"/>
    <property type="project" value="UniProtKB-SubCell"/>
</dbReference>